<accession>A0A6C0ENV3</accession>
<proteinExistence type="predicted"/>
<evidence type="ECO:0000313" key="1">
    <source>
        <dbReference type="EMBL" id="QHT30884.1"/>
    </source>
</evidence>
<name>A0A6C0ENV3_9ZZZZ</name>
<organism evidence="1">
    <name type="scientific">viral metagenome</name>
    <dbReference type="NCBI Taxonomy" id="1070528"/>
    <lineage>
        <taxon>unclassified sequences</taxon>
        <taxon>metagenomes</taxon>
        <taxon>organismal metagenomes</taxon>
    </lineage>
</organism>
<sequence length="263" mass="30085">MDVSGILKQFCKEVFPDENIEIEVEKNVAEFEAFYPSVSQIIQKDNSFFNEDRVVFGRNLSAMDESRRDDIWKNLVPSMIGCFFHGDIKKKVGTISELIKNVWNASGQENDAVTSILNDEKSQGHFKEILDYVLNSRLTKIFTSIVESFDVSEFDIKVDNPLELIELIKDPENPIVQKITQKIHATIKDKIRHGEFTQQTIMMEIEAIKAKVMGLFGNVFNDAIGGRRQGNVPSATMLGNSPEARRQRMVVRLQRKLREKNSE</sequence>
<dbReference type="EMBL" id="MN738913">
    <property type="protein sequence ID" value="QHT30884.1"/>
    <property type="molecule type" value="Genomic_DNA"/>
</dbReference>
<reference evidence="1" key="1">
    <citation type="journal article" date="2020" name="Nature">
        <title>Giant virus diversity and host interactions through global metagenomics.</title>
        <authorList>
            <person name="Schulz F."/>
            <person name="Roux S."/>
            <person name="Paez-Espino D."/>
            <person name="Jungbluth S."/>
            <person name="Walsh D.A."/>
            <person name="Denef V.J."/>
            <person name="McMahon K.D."/>
            <person name="Konstantinidis K.T."/>
            <person name="Eloe-Fadrosh E.A."/>
            <person name="Kyrpides N.C."/>
            <person name="Woyke T."/>
        </authorList>
    </citation>
    <scope>NUCLEOTIDE SEQUENCE</scope>
    <source>
        <strain evidence="1">GVMAG-M-3300009151-50</strain>
    </source>
</reference>
<protein>
    <submittedName>
        <fullName evidence="1">Uncharacterized protein</fullName>
    </submittedName>
</protein>
<dbReference type="AlphaFoldDB" id="A0A6C0ENV3"/>